<proteinExistence type="predicted"/>
<dbReference type="InterPro" id="IPR017850">
    <property type="entry name" value="Alkaline_phosphatase_core_sf"/>
</dbReference>
<protein>
    <recommendedName>
        <fullName evidence="3">Sulfatase</fullName>
    </recommendedName>
</protein>
<keyword evidence="2" id="KW-1185">Reference proteome</keyword>
<dbReference type="RefSeq" id="WP_146507903.1">
    <property type="nucleotide sequence ID" value="NZ_SIHI01000001.1"/>
</dbReference>
<dbReference type="EMBL" id="SIHI01000001">
    <property type="protein sequence ID" value="TWT57882.1"/>
    <property type="molecule type" value="Genomic_DNA"/>
</dbReference>
<comment type="caution">
    <text evidence="1">The sequence shown here is derived from an EMBL/GenBank/DDBJ whole genome shotgun (WGS) entry which is preliminary data.</text>
</comment>
<dbReference type="PANTHER" id="PTHR43737">
    <property type="entry name" value="BLL7424 PROTEIN"/>
    <property type="match status" value="1"/>
</dbReference>
<evidence type="ECO:0000313" key="2">
    <source>
        <dbReference type="Proteomes" id="UP000317243"/>
    </source>
</evidence>
<dbReference type="Pfam" id="PF07394">
    <property type="entry name" value="DUF1501"/>
    <property type="match status" value="1"/>
</dbReference>
<dbReference type="Gene3D" id="3.40.720.10">
    <property type="entry name" value="Alkaline Phosphatase, subunit A"/>
    <property type="match status" value="1"/>
</dbReference>
<organism evidence="1 2">
    <name type="scientific">Thalassoglobus neptunius</name>
    <dbReference type="NCBI Taxonomy" id="1938619"/>
    <lineage>
        <taxon>Bacteria</taxon>
        <taxon>Pseudomonadati</taxon>
        <taxon>Planctomycetota</taxon>
        <taxon>Planctomycetia</taxon>
        <taxon>Planctomycetales</taxon>
        <taxon>Planctomycetaceae</taxon>
        <taxon>Thalassoglobus</taxon>
    </lineage>
</organism>
<accession>A0A5C5X780</accession>
<dbReference type="Proteomes" id="UP000317243">
    <property type="component" value="Unassembled WGS sequence"/>
</dbReference>
<reference evidence="1 2" key="1">
    <citation type="submission" date="2019-02" db="EMBL/GenBank/DDBJ databases">
        <title>Deep-cultivation of Planctomycetes and their phenomic and genomic characterization uncovers novel biology.</title>
        <authorList>
            <person name="Wiegand S."/>
            <person name="Jogler M."/>
            <person name="Boedeker C."/>
            <person name="Pinto D."/>
            <person name="Vollmers J."/>
            <person name="Rivas-Marin E."/>
            <person name="Kohn T."/>
            <person name="Peeters S.H."/>
            <person name="Heuer A."/>
            <person name="Rast P."/>
            <person name="Oberbeckmann S."/>
            <person name="Bunk B."/>
            <person name="Jeske O."/>
            <person name="Meyerdierks A."/>
            <person name="Storesund J.E."/>
            <person name="Kallscheuer N."/>
            <person name="Luecker S."/>
            <person name="Lage O.M."/>
            <person name="Pohl T."/>
            <person name="Merkel B.J."/>
            <person name="Hornburger P."/>
            <person name="Mueller R.-W."/>
            <person name="Bruemmer F."/>
            <person name="Labrenz M."/>
            <person name="Spormann A.M."/>
            <person name="Op Den Camp H."/>
            <person name="Overmann J."/>
            <person name="Amann R."/>
            <person name="Jetten M.S.M."/>
            <person name="Mascher T."/>
            <person name="Medema M.H."/>
            <person name="Devos D.P."/>
            <person name="Kaster A.-K."/>
            <person name="Ovreas L."/>
            <person name="Rohde M."/>
            <person name="Galperin M.Y."/>
            <person name="Jogler C."/>
        </authorList>
    </citation>
    <scope>NUCLEOTIDE SEQUENCE [LARGE SCALE GENOMIC DNA]</scope>
    <source>
        <strain evidence="1 2">KOR42</strain>
    </source>
</reference>
<dbReference type="SUPFAM" id="SSF53649">
    <property type="entry name" value="Alkaline phosphatase-like"/>
    <property type="match status" value="1"/>
</dbReference>
<evidence type="ECO:0000313" key="1">
    <source>
        <dbReference type="EMBL" id="TWT57882.1"/>
    </source>
</evidence>
<evidence type="ECO:0008006" key="3">
    <source>
        <dbReference type="Google" id="ProtNLM"/>
    </source>
</evidence>
<name>A0A5C5X780_9PLAN</name>
<dbReference type="PANTHER" id="PTHR43737:SF1">
    <property type="entry name" value="DUF1501 DOMAIN-CONTAINING PROTEIN"/>
    <property type="match status" value="1"/>
</dbReference>
<dbReference type="InterPro" id="IPR010869">
    <property type="entry name" value="DUF1501"/>
</dbReference>
<sequence>MPVIRSTLPHQWNRWSRRDVLQIGALTAFGLSFSDVLRLQRLSCAADPQTRQPAKSCILIWLDGGPSHLETFDLKPNAPREVRGPLESISTSLPGIGISECLLRTATLLNEIAIIRSMTSPLGEHNLGTHYLMTGYKPSSVLEYPTYGGVCAELLNSESALPPNVAVPDFRVGGGNLTGSGFLSAQTRPFSLGADPSKADFQVRDLRISRGLTLDRLNRRRHFTTELDRMRSMANGQGGTADVVDPDLQRAFDLISSSEAQSVFQLNDESPELRSRYGPKSVGQSCLLARRLIEKGVRFVTVNHHGWDTHNDMYTRLKEGYTGARTPVGLIPSLDLALSALIQDLKERRLLDETLIVVMGEFGRTPKLNVNGGRDHWPRVFSVALAGGGIQGGQVIGASDASGESPKDRPVTPSDLAATIYTLLGIDPKLELQTPDGRPVRLTPPEATVVDELIA</sequence>
<dbReference type="AlphaFoldDB" id="A0A5C5X780"/>
<dbReference type="OrthoDB" id="127333at2"/>
<gene>
    <name evidence="1" type="ORF">KOR42_12490</name>
</gene>